<evidence type="ECO:0000256" key="16">
    <source>
        <dbReference type="ARBA" id="ARBA00023180"/>
    </source>
</evidence>
<proteinExistence type="predicted"/>
<feature type="binding site" evidence="22">
    <location>
        <position position="854"/>
    </location>
    <ligand>
        <name>Mg(2+)</name>
        <dbReference type="ChEBI" id="CHEBI:18420"/>
    </ligand>
</feature>
<keyword evidence="12 26" id="KW-0472">Membrane</keyword>
<keyword evidence="15" id="KW-0675">Receptor</keyword>
<dbReference type="PROSITE" id="PS00109">
    <property type="entry name" value="PROTEIN_KINASE_TYR"/>
    <property type="match status" value="1"/>
</dbReference>
<feature type="binding site" evidence="21 24">
    <location>
        <position position="729"/>
    </location>
    <ligand>
        <name>ATP</name>
        <dbReference type="ChEBI" id="CHEBI:30616"/>
    </ligand>
</feature>
<keyword evidence="13" id="KW-0829">Tyrosine-protein kinase</keyword>
<feature type="region of interest" description="Disordered" evidence="25">
    <location>
        <begin position="554"/>
        <end position="584"/>
    </location>
</feature>
<dbReference type="InterPro" id="IPR003599">
    <property type="entry name" value="Ig_sub"/>
</dbReference>
<comment type="catalytic activity">
    <reaction evidence="18">
        <text>L-tyrosyl-[protein] + ATP = O-phospho-L-tyrosyl-[protein] + ADP + H(+)</text>
        <dbReference type="Rhea" id="RHEA:10596"/>
        <dbReference type="Rhea" id="RHEA-COMP:10136"/>
        <dbReference type="Rhea" id="RHEA-COMP:20101"/>
        <dbReference type="ChEBI" id="CHEBI:15378"/>
        <dbReference type="ChEBI" id="CHEBI:30616"/>
        <dbReference type="ChEBI" id="CHEBI:46858"/>
        <dbReference type="ChEBI" id="CHEBI:61978"/>
        <dbReference type="ChEBI" id="CHEBI:456216"/>
        <dbReference type="EC" id="2.7.10.1"/>
    </reaction>
</comment>
<evidence type="ECO:0000256" key="5">
    <source>
        <dbReference type="ARBA" id="ARBA00022692"/>
    </source>
</evidence>
<dbReference type="Gene3D" id="1.10.510.10">
    <property type="entry name" value="Transferase(Phosphotransferase) domain 1"/>
    <property type="match status" value="1"/>
</dbReference>
<evidence type="ECO:0000256" key="26">
    <source>
        <dbReference type="SAM" id="Phobius"/>
    </source>
</evidence>
<feature type="domain" description="Protein kinase" evidence="27">
    <location>
        <begin position="695"/>
        <end position="971"/>
    </location>
</feature>
<evidence type="ECO:0000256" key="18">
    <source>
        <dbReference type="ARBA" id="ARBA00051243"/>
    </source>
</evidence>
<accession>A0A913YUB4</accession>
<dbReference type="FunFam" id="2.60.40.10:FF:000032">
    <property type="entry name" value="palladin isoform X1"/>
    <property type="match status" value="1"/>
</dbReference>
<keyword evidence="4" id="KW-0808">Transferase</keyword>
<dbReference type="InterPro" id="IPR050122">
    <property type="entry name" value="RTK"/>
</dbReference>
<protein>
    <recommendedName>
        <fullName evidence="2">receptor protein-tyrosine kinase</fullName>
        <ecNumber evidence="2">2.7.10.1</ecNumber>
    </recommendedName>
</protein>
<evidence type="ECO:0000256" key="22">
    <source>
        <dbReference type="PIRSR" id="PIRSR000615-3"/>
    </source>
</evidence>
<evidence type="ECO:0000256" key="13">
    <source>
        <dbReference type="ARBA" id="ARBA00023137"/>
    </source>
</evidence>
<dbReference type="PROSITE" id="PS50835">
    <property type="entry name" value="IG_LIKE"/>
    <property type="match status" value="5"/>
</dbReference>
<dbReference type="KEGG" id="epa:110251309"/>
<keyword evidence="10 21" id="KW-0067">ATP-binding</keyword>
<dbReference type="InterPro" id="IPR008266">
    <property type="entry name" value="Tyr_kinase_AS"/>
</dbReference>
<evidence type="ECO:0000256" key="25">
    <source>
        <dbReference type="SAM" id="MobiDB-lite"/>
    </source>
</evidence>
<evidence type="ECO:0000256" key="6">
    <source>
        <dbReference type="ARBA" id="ARBA00022729"/>
    </source>
</evidence>
<evidence type="ECO:0000313" key="30">
    <source>
        <dbReference type="Proteomes" id="UP000887567"/>
    </source>
</evidence>
<dbReference type="GO" id="GO:0004714">
    <property type="term" value="F:transmembrane receptor protein tyrosine kinase activity"/>
    <property type="evidence" value="ECO:0007669"/>
    <property type="project" value="UniProtKB-EC"/>
</dbReference>
<keyword evidence="6" id="KW-0732">Signal</keyword>
<evidence type="ECO:0000256" key="9">
    <source>
        <dbReference type="ARBA" id="ARBA00022777"/>
    </source>
</evidence>
<evidence type="ECO:0000259" key="28">
    <source>
        <dbReference type="PROSITE" id="PS50835"/>
    </source>
</evidence>
<dbReference type="PROSITE" id="PS50011">
    <property type="entry name" value="PROTEIN_KINASE_DOM"/>
    <property type="match status" value="1"/>
</dbReference>
<dbReference type="GO" id="GO:0005524">
    <property type="term" value="F:ATP binding"/>
    <property type="evidence" value="ECO:0007669"/>
    <property type="project" value="UniProtKB-UniRule"/>
</dbReference>
<dbReference type="FunFam" id="3.30.200.20:FF:000593">
    <property type="entry name" value="Predicted protein"/>
    <property type="match status" value="1"/>
</dbReference>
<feature type="compositionally biased region" description="Polar residues" evidence="25">
    <location>
        <begin position="572"/>
        <end position="584"/>
    </location>
</feature>
<dbReference type="InterPro" id="IPR011009">
    <property type="entry name" value="Kinase-like_dom_sf"/>
</dbReference>
<dbReference type="SMART" id="SM00219">
    <property type="entry name" value="TyrKc"/>
    <property type="match status" value="1"/>
</dbReference>
<keyword evidence="5 26" id="KW-0812">Transmembrane</keyword>
<keyword evidence="22" id="KW-0460">Magnesium</keyword>
<dbReference type="InterPro" id="IPR003598">
    <property type="entry name" value="Ig_sub2"/>
</dbReference>
<evidence type="ECO:0000256" key="21">
    <source>
        <dbReference type="PIRSR" id="PIRSR000615-2"/>
    </source>
</evidence>
<reference evidence="29" key="1">
    <citation type="submission" date="2022-11" db="UniProtKB">
        <authorList>
            <consortium name="EnsemblMetazoa"/>
        </authorList>
    </citation>
    <scope>IDENTIFICATION</scope>
</reference>
<dbReference type="GO" id="GO:0007169">
    <property type="term" value="P:cell surface receptor protein tyrosine kinase signaling pathway"/>
    <property type="evidence" value="ECO:0007669"/>
    <property type="project" value="TreeGrafter"/>
</dbReference>
<keyword evidence="17" id="KW-0393">Immunoglobulin domain</keyword>
<feature type="site" description="Important for interaction with phosphotyrosine-binding proteins" evidence="23">
    <location>
        <position position="979"/>
    </location>
</feature>
<feature type="domain" description="Ig-like" evidence="28">
    <location>
        <begin position="114"/>
        <end position="201"/>
    </location>
</feature>
<dbReference type="SUPFAM" id="SSF56112">
    <property type="entry name" value="Protein kinase-like (PK-like)"/>
    <property type="match status" value="1"/>
</dbReference>
<keyword evidence="30" id="KW-1185">Reference proteome</keyword>
<feature type="domain" description="Ig-like" evidence="28">
    <location>
        <begin position="429"/>
        <end position="536"/>
    </location>
</feature>
<evidence type="ECO:0000256" key="7">
    <source>
        <dbReference type="ARBA" id="ARBA00022737"/>
    </source>
</evidence>
<feature type="binding site" evidence="22">
    <location>
        <position position="841"/>
    </location>
    <ligand>
        <name>Mg(2+)</name>
        <dbReference type="ChEBI" id="CHEBI:18420"/>
    </ligand>
</feature>
<dbReference type="PROSITE" id="PS00107">
    <property type="entry name" value="PROTEIN_KINASE_ATP"/>
    <property type="match status" value="1"/>
</dbReference>
<dbReference type="PRINTS" id="PR00109">
    <property type="entry name" value="TYRKINASE"/>
</dbReference>
<dbReference type="InterPro" id="IPR036179">
    <property type="entry name" value="Ig-like_dom_sf"/>
</dbReference>
<dbReference type="Gene3D" id="2.60.40.10">
    <property type="entry name" value="Immunoglobulins"/>
    <property type="match status" value="5"/>
</dbReference>
<dbReference type="PANTHER" id="PTHR24416:SF550">
    <property type="entry name" value="FIBROBLAST GROWTH FACTOR RECEPTOR HOMOLOG 1-RELATED"/>
    <property type="match status" value="1"/>
</dbReference>
<evidence type="ECO:0000256" key="15">
    <source>
        <dbReference type="ARBA" id="ARBA00023170"/>
    </source>
</evidence>
<evidence type="ECO:0000256" key="23">
    <source>
        <dbReference type="PIRSR" id="PIRSR000615-4"/>
    </source>
</evidence>
<dbReference type="AlphaFoldDB" id="A0A913YUB4"/>
<dbReference type="SMART" id="SM00408">
    <property type="entry name" value="IGc2"/>
    <property type="match status" value="4"/>
</dbReference>
<feature type="binding site" evidence="21">
    <location>
        <position position="840"/>
    </location>
    <ligand>
        <name>ATP</name>
        <dbReference type="ChEBI" id="CHEBI:30616"/>
    </ligand>
</feature>
<dbReference type="RefSeq" id="XP_028518653.1">
    <property type="nucleotide sequence ID" value="XM_028662852.1"/>
</dbReference>
<feature type="active site" description="Proton acceptor" evidence="20">
    <location>
        <position position="836"/>
    </location>
</feature>
<feature type="binding site" evidence="22">
    <location>
        <position position="656"/>
    </location>
    <ligand>
        <name>Mg(2+)</name>
        <dbReference type="ChEBI" id="CHEBI:18420"/>
    </ligand>
</feature>
<evidence type="ECO:0000256" key="14">
    <source>
        <dbReference type="ARBA" id="ARBA00023157"/>
    </source>
</evidence>
<dbReference type="Pfam" id="PF07714">
    <property type="entry name" value="PK_Tyr_Ser-Thr"/>
    <property type="match status" value="1"/>
</dbReference>
<feature type="region of interest" description="Disordered" evidence="25">
    <location>
        <begin position="1042"/>
        <end position="1088"/>
    </location>
</feature>
<evidence type="ECO:0000256" key="4">
    <source>
        <dbReference type="ARBA" id="ARBA00022679"/>
    </source>
</evidence>
<keyword evidence="7" id="KW-0677">Repeat</keyword>
<feature type="domain" description="Ig-like" evidence="28">
    <location>
        <begin position="212"/>
        <end position="315"/>
    </location>
</feature>
<dbReference type="OrthoDB" id="5984265at2759"/>
<keyword evidence="8 21" id="KW-0547">Nucleotide-binding</keyword>
<feature type="compositionally biased region" description="Low complexity" evidence="25">
    <location>
        <begin position="997"/>
        <end position="1013"/>
    </location>
</feature>
<evidence type="ECO:0000256" key="20">
    <source>
        <dbReference type="PIRSR" id="PIRSR000615-1"/>
    </source>
</evidence>
<evidence type="ECO:0000313" key="29">
    <source>
        <dbReference type="EnsemblMetazoa" id="XP_028518653.1"/>
    </source>
</evidence>
<evidence type="ECO:0000256" key="12">
    <source>
        <dbReference type="ARBA" id="ARBA00023136"/>
    </source>
</evidence>
<dbReference type="InterPro" id="IPR007110">
    <property type="entry name" value="Ig-like_dom"/>
</dbReference>
<feature type="binding site" evidence="21">
    <location>
        <begin position="702"/>
        <end position="709"/>
    </location>
    <ligand>
        <name>ATP</name>
        <dbReference type="ChEBI" id="CHEBI:30616"/>
    </ligand>
</feature>
<name>A0A913YUB4_EXADI</name>
<comment type="subcellular location">
    <subcellularLocation>
        <location evidence="1">Membrane</location>
        <topology evidence="1">Single-pass membrane protein</topology>
    </subcellularLocation>
</comment>
<evidence type="ECO:0000256" key="24">
    <source>
        <dbReference type="PROSITE-ProRule" id="PRU10141"/>
    </source>
</evidence>
<evidence type="ECO:0000256" key="11">
    <source>
        <dbReference type="ARBA" id="ARBA00022989"/>
    </source>
</evidence>
<sequence length="1101" mass="125247">MIISLKWIMISTPKFRWKPSLNITIVEGQSVKLRCRISKVSAEGAEYEWFKNGKPISTLKSYHQKMRVKKMRYLKIKRTTPQDGGTYTCVTKNSCGTLKGMIELVVRKEKKAPPKFVNLLAMNRTSRTYREGGKAALKCEATGDPQPVIKWTKPDNLHLPHERNPYDYVLNLRALGPQHSGSYTCNVSNTVGWLTYTYKITVNCGLSARIAPRINSITNNQTVTTGRKTWLMCTILYKEYDDTLRLNWFFQKNGTKEKVDSKFYRNSTLPNHYEDVLLRVEFFLEFHRVNKDNEGWYICHAENKIGLHNTKRTYLRVLDPVVTEPPKIIVDRAQRRERTLILVPVGNSIKMDCSAIGYPRPTVKWYKNGRLYTHSVDGPIYLSPYQYVLSLRNVVPGNSGVYTCNVSNHYGWFNHTYKVDVRERVRAKPVLQKMENVTAVVGTNATLICKAMSDSMPHFQWIRWFLPIFNTTTNITTQPYEVVKQTPSDDSRHIIVSKRNGKFTFHGVKLTLVNVTKSEQGKYTCLVGNAVGYNIEHVYLKVVTPEEIKVLKANTQPPTKTTEIPVTASARGPTTASDSPDVKNQSKVNENQISASMLIAVSVVAFFILCIFLICCYVFAMKRKTKQDKFTIHYNPNIDQTPTNRNMSFSASASSYGSAVPLLRKRSTRLDSNLSQVSEYELALDEEWELDRSLITLVDTLGEGAFGRVMKADAIGLKNMPYSSYVAVKMLKEDATEHELADLISEMEVMKTIGQHKNIINLIGACTQDGPLFVVVEYAKFGNLRQFLRDRRPVPDYMEVSSEPREKLHLSDLVSFAYQVSRGMEYLESKKCIHRDLAARNVLVAEDHVIKIADFGLARDVHNIDYYRKTTDGRLPVKWMALEALFDRVYTAQSDVWAFGVLLWEIVTFGGSPYPGIPLEKLFELLKSGYRMEKPVNCDDNMYAIMLECWRDDPFQRPTFTQLVKEMDAMLSSLSDKIYLSLQNASSSDPIAPPQTPTSSQSSPTPRESLSSSVFESNENINIWTPAPCEHHRNNAGYLHSARNDSVSTKDKPEGLTKNPDGFTTDKDQRDSGVGFENANTNSNMNEAKKTFFREPLVSEI</sequence>
<dbReference type="InterPro" id="IPR000719">
    <property type="entry name" value="Prot_kinase_dom"/>
</dbReference>
<dbReference type="SMART" id="SM00409">
    <property type="entry name" value="IG"/>
    <property type="match status" value="5"/>
</dbReference>
<dbReference type="FunFam" id="1.10.510.10:FF:000007">
    <property type="entry name" value="Fibroblast growth factor receptor"/>
    <property type="match status" value="1"/>
</dbReference>
<keyword evidence="3" id="KW-0597">Phosphoprotein</keyword>
<evidence type="ECO:0000256" key="17">
    <source>
        <dbReference type="ARBA" id="ARBA00023319"/>
    </source>
</evidence>
<dbReference type="OMA" id="CHFEAHR"/>
<organism evidence="29 30">
    <name type="scientific">Exaiptasia diaphana</name>
    <name type="common">Tropical sea anemone</name>
    <name type="synonym">Aiptasia pulchella</name>
    <dbReference type="NCBI Taxonomy" id="2652724"/>
    <lineage>
        <taxon>Eukaryota</taxon>
        <taxon>Metazoa</taxon>
        <taxon>Cnidaria</taxon>
        <taxon>Anthozoa</taxon>
        <taxon>Hexacorallia</taxon>
        <taxon>Actiniaria</taxon>
        <taxon>Aiptasiidae</taxon>
        <taxon>Exaiptasia</taxon>
    </lineage>
</organism>
<comment type="function">
    <text evidence="19">Receptor for basic fibroblast growth factor.</text>
</comment>
<feature type="transmembrane region" description="Helical" evidence="26">
    <location>
        <begin position="597"/>
        <end position="620"/>
    </location>
</feature>
<feature type="domain" description="Ig-like" evidence="28">
    <location>
        <begin position="13"/>
        <end position="94"/>
    </location>
</feature>
<dbReference type="GO" id="GO:0046872">
    <property type="term" value="F:metal ion binding"/>
    <property type="evidence" value="ECO:0007669"/>
    <property type="project" value="UniProtKB-KW"/>
</dbReference>
<dbReference type="GeneID" id="110251309"/>
<evidence type="ECO:0000256" key="8">
    <source>
        <dbReference type="ARBA" id="ARBA00022741"/>
    </source>
</evidence>
<keyword evidence="11 26" id="KW-1133">Transmembrane helix</keyword>
<dbReference type="FunFam" id="2.60.40.10:FF:000020">
    <property type="entry name" value="Fibroblast growth factor receptor"/>
    <property type="match status" value="1"/>
</dbReference>
<dbReference type="EC" id="2.7.10.1" evidence="2"/>
<evidence type="ECO:0000256" key="3">
    <source>
        <dbReference type="ARBA" id="ARBA00022553"/>
    </source>
</evidence>
<dbReference type="CDD" id="cd05053">
    <property type="entry name" value="PTKc_FGFR"/>
    <property type="match status" value="1"/>
</dbReference>
<dbReference type="Pfam" id="PF13927">
    <property type="entry name" value="Ig_3"/>
    <property type="match status" value="4"/>
</dbReference>
<evidence type="ECO:0000256" key="1">
    <source>
        <dbReference type="ARBA" id="ARBA00004167"/>
    </source>
</evidence>
<evidence type="ECO:0000256" key="10">
    <source>
        <dbReference type="ARBA" id="ARBA00022840"/>
    </source>
</evidence>
<evidence type="ECO:0000256" key="19">
    <source>
        <dbReference type="ARBA" id="ARBA00056965"/>
    </source>
</evidence>
<dbReference type="SUPFAM" id="SSF48726">
    <property type="entry name" value="Immunoglobulin"/>
    <property type="match status" value="5"/>
</dbReference>
<keyword evidence="22" id="KW-0479">Metal-binding</keyword>
<dbReference type="EnsemblMetazoa" id="XM_028662852.1">
    <property type="protein sequence ID" value="XP_028518653.1"/>
    <property type="gene ID" value="LOC110251309"/>
</dbReference>
<dbReference type="PANTHER" id="PTHR24416">
    <property type="entry name" value="TYROSINE-PROTEIN KINASE RECEPTOR"/>
    <property type="match status" value="1"/>
</dbReference>
<keyword evidence="16" id="KW-0325">Glycoprotein</keyword>
<dbReference type="Gene3D" id="3.30.200.20">
    <property type="entry name" value="Phosphorylase Kinase, domain 1"/>
    <property type="match status" value="1"/>
</dbReference>
<keyword evidence="9" id="KW-0418">Kinase</keyword>
<dbReference type="PIRSF" id="PIRSF000615">
    <property type="entry name" value="TyrPK_CSF1-R"/>
    <property type="match status" value="1"/>
</dbReference>
<evidence type="ECO:0000256" key="2">
    <source>
        <dbReference type="ARBA" id="ARBA00011902"/>
    </source>
</evidence>
<evidence type="ECO:0000259" key="27">
    <source>
        <dbReference type="PROSITE" id="PS50011"/>
    </source>
</evidence>
<feature type="region of interest" description="Disordered" evidence="25">
    <location>
        <begin position="985"/>
        <end position="1014"/>
    </location>
</feature>
<dbReference type="GO" id="GO:0043235">
    <property type="term" value="C:receptor complex"/>
    <property type="evidence" value="ECO:0007669"/>
    <property type="project" value="TreeGrafter"/>
</dbReference>
<feature type="compositionally biased region" description="Polar residues" evidence="25">
    <location>
        <begin position="554"/>
        <end position="564"/>
    </location>
</feature>
<dbReference type="Proteomes" id="UP000887567">
    <property type="component" value="Unplaced"/>
</dbReference>
<dbReference type="InterPro" id="IPR013783">
    <property type="entry name" value="Ig-like_fold"/>
</dbReference>
<keyword evidence="14" id="KW-1015">Disulfide bond</keyword>
<dbReference type="GO" id="GO:0005886">
    <property type="term" value="C:plasma membrane"/>
    <property type="evidence" value="ECO:0007669"/>
    <property type="project" value="TreeGrafter"/>
</dbReference>
<dbReference type="InterPro" id="IPR001245">
    <property type="entry name" value="Ser-Thr/Tyr_kinase_cat_dom"/>
</dbReference>
<dbReference type="InterPro" id="IPR020635">
    <property type="entry name" value="Tyr_kinase_cat_dom"/>
</dbReference>
<dbReference type="FunFam" id="2.60.40.10:FF:000016">
    <property type="entry name" value="Fibroblast growth factor receptor"/>
    <property type="match status" value="1"/>
</dbReference>
<dbReference type="InterPro" id="IPR017441">
    <property type="entry name" value="Protein_kinase_ATP_BS"/>
</dbReference>
<feature type="domain" description="Ig-like" evidence="28">
    <location>
        <begin position="326"/>
        <end position="420"/>
    </location>
</feature>